<evidence type="ECO:0000256" key="1">
    <source>
        <dbReference type="ARBA" id="ARBA00004844"/>
    </source>
</evidence>
<dbReference type="InterPro" id="IPR016193">
    <property type="entry name" value="Cytidine_deaminase-like"/>
</dbReference>
<gene>
    <name evidence="8 10" type="primary">purH</name>
    <name evidence="10" type="ORF">P0082_02895</name>
</gene>
<evidence type="ECO:0000256" key="4">
    <source>
        <dbReference type="ARBA" id="ARBA00022679"/>
    </source>
</evidence>
<proteinExistence type="inferred from homology"/>
<evidence type="ECO:0000313" key="11">
    <source>
        <dbReference type="Proteomes" id="UP001228690"/>
    </source>
</evidence>
<dbReference type="EC" id="2.1.2.3" evidence="8"/>
<evidence type="ECO:0000256" key="2">
    <source>
        <dbReference type="ARBA" id="ARBA00004954"/>
    </source>
</evidence>
<dbReference type="Pfam" id="PF01808">
    <property type="entry name" value="AICARFT_IMPCHas"/>
    <property type="match status" value="1"/>
</dbReference>
<comment type="domain">
    <text evidence="8">The IMP cyclohydrolase activity resides in the N-terminal region.</text>
</comment>
<dbReference type="SMART" id="SM00798">
    <property type="entry name" value="AICARFT_IMPCHas"/>
    <property type="match status" value="1"/>
</dbReference>
<comment type="catalytic activity">
    <reaction evidence="8">
        <text>IMP + H2O = 5-formamido-1-(5-phospho-D-ribosyl)imidazole-4-carboxamide</text>
        <dbReference type="Rhea" id="RHEA:18445"/>
        <dbReference type="ChEBI" id="CHEBI:15377"/>
        <dbReference type="ChEBI" id="CHEBI:58053"/>
        <dbReference type="ChEBI" id="CHEBI:58467"/>
        <dbReference type="EC" id="3.5.4.10"/>
    </reaction>
</comment>
<feature type="domain" description="MGS-like" evidence="9">
    <location>
        <begin position="1"/>
        <end position="146"/>
    </location>
</feature>
<dbReference type="HAMAP" id="MF_00139">
    <property type="entry name" value="PurH"/>
    <property type="match status" value="1"/>
</dbReference>
<dbReference type="GO" id="GO:0004643">
    <property type="term" value="F:phosphoribosylaminoimidazolecarboxamide formyltransferase activity"/>
    <property type="evidence" value="ECO:0007669"/>
    <property type="project" value="UniProtKB-EC"/>
</dbReference>
<dbReference type="SUPFAM" id="SSF52335">
    <property type="entry name" value="Methylglyoxal synthase-like"/>
    <property type="match status" value="1"/>
</dbReference>
<dbReference type="InterPro" id="IPR011607">
    <property type="entry name" value="MGS-like_dom"/>
</dbReference>
<dbReference type="RefSeq" id="WP_326928017.1">
    <property type="nucleotide sequence ID" value="NZ_CP123443.1"/>
</dbReference>
<evidence type="ECO:0000256" key="3">
    <source>
        <dbReference type="ARBA" id="ARBA00007667"/>
    </source>
</evidence>
<comment type="pathway">
    <text evidence="1 8">Purine metabolism; IMP biosynthesis via de novo pathway; IMP from 5-formamido-1-(5-phospho-D-ribosyl)imidazole-4-carboxamide: step 1/1.</text>
</comment>
<dbReference type="PIRSF" id="PIRSF000414">
    <property type="entry name" value="AICARFT_IMPCHas"/>
    <property type="match status" value="1"/>
</dbReference>
<organism evidence="10 11">
    <name type="scientific">Candidatus Haliotispira prima</name>
    <dbReference type="NCBI Taxonomy" id="3034016"/>
    <lineage>
        <taxon>Bacteria</taxon>
        <taxon>Pseudomonadati</taxon>
        <taxon>Spirochaetota</taxon>
        <taxon>Spirochaetia</taxon>
        <taxon>Spirochaetales</taxon>
        <taxon>Spirochaetaceae</taxon>
        <taxon>Candidatus Haliotispira</taxon>
    </lineage>
</organism>
<evidence type="ECO:0000313" key="10">
    <source>
        <dbReference type="EMBL" id="WGK69825.1"/>
    </source>
</evidence>
<dbReference type="PANTHER" id="PTHR11692:SF0">
    <property type="entry name" value="BIFUNCTIONAL PURINE BIOSYNTHESIS PROTEIN ATIC"/>
    <property type="match status" value="1"/>
</dbReference>
<dbReference type="Gene3D" id="3.40.140.20">
    <property type="match status" value="2"/>
</dbReference>
<evidence type="ECO:0000256" key="7">
    <source>
        <dbReference type="ARBA" id="ARBA00023268"/>
    </source>
</evidence>
<dbReference type="GO" id="GO:0003937">
    <property type="term" value="F:IMP cyclohydrolase activity"/>
    <property type="evidence" value="ECO:0007669"/>
    <property type="project" value="UniProtKB-EC"/>
</dbReference>
<evidence type="ECO:0000256" key="6">
    <source>
        <dbReference type="ARBA" id="ARBA00022801"/>
    </source>
</evidence>
<reference evidence="10 11" key="1">
    <citation type="submission" date="2023-04" db="EMBL/GenBank/DDBJ databases">
        <title>Spirochaete genome identified in red abalone sample constitutes a novel genus.</title>
        <authorList>
            <person name="Sharma S.P."/>
            <person name="Purcell C.M."/>
            <person name="Hyde J.R."/>
            <person name="Severin A.J."/>
        </authorList>
    </citation>
    <scope>NUCLEOTIDE SEQUENCE [LARGE SCALE GENOMIC DNA]</scope>
    <source>
        <strain evidence="10 11">SP-2023</strain>
    </source>
</reference>
<dbReference type="InterPro" id="IPR002695">
    <property type="entry name" value="PurH-like"/>
</dbReference>
<keyword evidence="4 8" id="KW-0808">Transferase</keyword>
<dbReference type="PANTHER" id="PTHR11692">
    <property type="entry name" value="BIFUNCTIONAL PURINE BIOSYNTHESIS PROTEIN PURH"/>
    <property type="match status" value="1"/>
</dbReference>
<evidence type="ECO:0000259" key="9">
    <source>
        <dbReference type="PROSITE" id="PS51855"/>
    </source>
</evidence>
<sequence>MQYEQYALFSLSDTEGAVELATFLHRQGLGLMATSSTAKFLRRAGLEVENVSDFTDAPEILDGRVKTLHPKIHGSLLYLRHKAEHLEEQQRSNLRDIAVVAVNLYPFAQAASDSNDEAHIVENIDIGGPSMLRSAAKNYRNISALCQPSDYADFIAEWGENGQISPETRRKLAAKVYSHTAHYDALIGSWLNRQNGELFPEKLLIAGERTQLTRYGENPHQLGAIYKTANAGNGVVTHCKQMHGKEMSYNNFLDAEAALSFLRMFRKSAVIIIKHQNPCGSALERHSKENLLSIYQRALACDTVSAFGGIVAINREVTLPLAEKLCETFYEIILAPNYTKDALQKLQSKKNLRILQIPGQIAGIELPSLDFRPLSGGFAIQELDDSLSPMNETKEVEGFRCLSKKQPNERDMQELLFAWKIAGRVKSNAIVFSKDFAAPGVGAGQMSRIDSVRIAAQKMESMGFSLEDSYMASDAFFPFRDTVDQAATYGVRAIIHPGGSVRDREVIQAADEHGLIMICTGVRHFYH</sequence>
<dbReference type="Pfam" id="PF02142">
    <property type="entry name" value="MGS"/>
    <property type="match status" value="1"/>
</dbReference>
<dbReference type="EMBL" id="CP123443">
    <property type="protein sequence ID" value="WGK69825.1"/>
    <property type="molecule type" value="Genomic_DNA"/>
</dbReference>
<dbReference type="PROSITE" id="PS51855">
    <property type="entry name" value="MGS"/>
    <property type="match status" value="1"/>
</dbReference>
<comment type="similarity">
    <text evidence="3 8">Belongs to the PurH family.</text>
</comment>
<dbReference type="CDD" id="cd01421">
    <property type="entry name" value="IMPCH"/>
    <property type="match status" value="1"/>
</dbReference>
<evidence type="ECO:0000256" key="5">
    <source>
        <dbReference type="ARBA" id="ARBA00022755"/>
    </source>
</evidence>
<dbReference type="SUPFAM" id="SSF53927">
    <property type="entry name" value="Cytidine deaminase-like"/>
    <property type="match status" value="1"/>
</dbReference>
<comment type="catalytic activity">
    <reaction evidence="8">
        <text>(6R)-10-formyltetrahydrofolate + 5-amino-1-(5-phospho-beta-D-ribosyl)imidazole-4-carboxamide = 5-formamido-1-(5-phospho-D-ribosyl)imidazole-4-carboxamide + (6S)-5,6,7,8-tetrahydrofolate</text>
        <dbReference type="Rhea" id="RHEA:22192"/>
        <dbReference type="ChEBI" id="CHEBI:57453"/>
        <dbReference type="ChEBI" id="CHEBI:58467"/>
        <dbReference type="ChEBI" id="CHEBI:58475"/>
        <dbReference type="ChEBI" id="CHEBI:195366"/>
        <dbReference type="EC" id="2.1.2.3"/>
    </reaction>
</comment>
<dbReference type="EC" id="3.5.4.10" evidence="8"/>
<keyword evidence="11" id="KW-1185">Reference proteome</keyword>
<accession>A0ABY8MKD1</accession>
<dbReference type="InterPro" id="IPR024051">
    <property type="entry name" value="AICAR_Tfase_dup_dom_sf"/>
</dbReference>
<dbReference type="Gene3D" id="3.40.50.1380">
    <property type="entry name" value="Methylglyoxal synthase-like domain"/>
    <property type="match status" value="1"/>
</dbReference>
<dbReference type="SMART" id="SM00851">
    <property type="entry name" value="MGS"/>
    <property type="match status" value="1"/>
</dbReference>
<evidence type="ECO:0000256" key="8">
    <source>
        <dbReference type="HAMAP-Rule" id="MF_00139"/>
    </source>
</evidence>
<keyword evidence="5 8" id="KW-0658">Purine biosynthesis</keyword>
<keyword evidence="6 8" id="KW-0378">Hydrolase</keyword>
<protein>
    <recommendedName>
        <fullName evidence="8">Bifunctional purine biosynthesis protein PurH</fullName>
    </recommendedName>
    <domain>
        <recommendedName>
            <fullName evidence="8">Phosphoribosylaminoimidazolecarboxamide formyltransferase</fullName>
            <ecNumber evidence="8">2.1.2.3</ecNumber>
        </recommendedName>
        <alternativeName>
            <fullName evidence="8">AICAR transformylase</fullName>
        </alternativeName>
    </domain>
    <domain>
        <recommendedName>
            <fullName evidence="8">IMP cyclohydrolase</fullName>
            <ecNumber evidence="8">3.5.4.10</ecNumber>
        </recommendedName>
        <alternativeName>
            <fullName evidence="8">ATIC</fullName>
        </alternativeName>
        <alternativeName>
            <fullName evidence="8">IMP synthase</fullName>
        </alternativeName>
        <alternativeName>
            <fullName evidence="8">Inosinicase</fullName>
        </alternativeName>
    </domain>
</protein>
<dbReference type="NCBIfam" id="TIGR00355">
    <property type="entry name" value="purH"/>
    <property type="match status" value="1"/>
</dbReference>
<name>A0ABY8MKD1_9SPIO</name>
<dbReference type="InterPro" id="IPR036914">
    <property type="entry name" value="MGS-like_dom_sf"/>
</dbReference>
<dbReference type="Proteomes" id="UP001228690">
    <property type="component" value="Chromosome"/>
</dbReference>
<dbReference type="NCBIfam" id="NF002049">
    <property type="entry name" value="PRK00881.1"/>
    <property type="match status" value="1"/>
</dbReference>
<keyword evidence="7 8" id="KW-0511">Multifunctional enzyme</keyword>
<comment type="pathway">
    <text evidence="2 8">Purine metabolism; IMP biosynthesis via de novo pathway; 5-formamido-1-(5-phospho-D-ribosyl)imidazole-4-carboxamide from 5-amino-1-(5-phospho-D-ribosyl)imidazole-4-carboxamide (10-formyl THF route): step 1/1.</text>
</comment>